<comment type="caution">
    <text evidence="2">The sequence shown here is derived from an EMBL/GenBank/DDBJ whole genome shotgun (WGS) entry which is preliminary data.</text>
</comment>
<dbReference type="PANTHER" id="PTHR10362">
    <property type="entry name" value="HISTIDINE AMMONIA-LYASE"/>
    <property type="match status" value="1"/>
</dbReference>
<dbReference type="EMBL" id="LHUQ01000002">
    <property type="protein sequence ID" value="KON65830.1"/>
    <property type="molecule type" value="Genomic_DNA"/>
</dbReference>
<feature type="chain" id="PRO_5005598139" evidence="1">
    <location>
        <begin position="21"/>
        <end position="580"/>
    </location>
</feature>
<name>A0A0M0EKM8_KOMEU</name>
<dbReference type="Gene3D" id="1.20.200.10">
    <property type="entry name" value="Fumarase/aspartase (Central domain)"/>
    <property type="match status" value="1"/>
</dbReference>
<keyword evidence="1" id="KW-0732">Signal</keyword>
<dbReference type="EC" id="4.3.1.3" evidence="2"/>
<dbReference type="Proteomes" id="UP000037566">
    <property type="component" value="Unassembled WGS sequence"/>
</dbReference>
<dbReference type="InterPro" id="IPR001106">
    <property type="entry name" value="Aromatic_Lyase"/>
</dbReference>
<dbReference type="PATRIC" id="fig|33995.3.peg.573"/>
<dbReference type="InterPro" id="IPR024083">
    <property type="entry name" value="Fumarase/histidase_N"/>
</dbReference>
<gene>
    <name evidence="2" type="primary">hutH1</name>
    <name evidence="2" type="ORF">KOEU_05170</name>
</gene>
<reference evidence="2" key="1">
    <citation type="submission" date="2015-08" db="EMBL/GenBank/DDBJ databases">
        <title>Draft genome sequence of Komagataeibacter europaeus CECT 8546 a cellulose producer strain from vinegar produced by the traditional method.</title>
        <authorList>
            <person name="Poehlein A."/>
            <person name="Valera M.J."/>
            <person name="Haack F.S."/>
            <person name="Mas A."/>
            <person name="Daniel R."/>
            <person name="Streit W.R."/>
            <person name="Mateo E."/>
        </authorList>
    </citation>
    <scope>NUCLEOTIDE SEQUENCE [LARGE SCALE GENOMIC DNA]</scope>
    <source>
        <strain evidence="2">CECT 8546</strain>
    </source>
</reference>
<feature type="signal peptide" evidence="1">
    <location>
        <begin position="1"/>
        <end position="20"/>
    </location>
</feature>
<accession>A0A0M0EKM8</accession>
<proteinExistence type="predicted"/>
<dbReference type="InterPro" id="IPR008948">
    <property type="entry name" value="L-Aspartase-like"/>
</dbReference>
<dbReference type="STRING" id="33995.KOEU_05170"/>
<evidence type="ECO:0000256" key="1">
    <source>
        <dbReference type="SAM" id="SignalP"/>
    </source>
</evidence>
<keyword evidence="3" id="KW-1185">Reference proteome</keyword>
<organism evidence="2 3">
    <name type="scientific">Komagataeibacter europaeus</name>
    <name type="common">Gluconacetobacter europaeus</name>
    <dbReference type="NCBI Taxonomy" id="33995"/>
    <lineage>
        <taxon>Bacteria</taxon>
        <taxon>Pseudomonadati</taxon>
        <taxon>Pseudomonadota</taxon>
        <taxon>Alphaproteobacteria</taxon>
        <taxon>Acetobacterales</taxon>
        <taxon>Acetobacteraceae</taxon>
        <taxon>Komagataeibacter</taxon>
    </lineage>
</organism>
<dbReference type="Pfam" id="PF00221">
    <property type="entry name" value="Lyase_aromatic"/>
    <property type="match status" value="1"/>
</dbReference>
<dbReference type="AlphaFoldDB" id="A0A0M0EKM8"/>
<sequence length="580" mass="63924">MGGFLKSATRAAVLATSAFALQLELTMAARAWEPISPVSGVESVVLTGHDMTLSDLMHIARDGAKVSLSPEAAQRSHDAFDLLLEAAREGMAVYWFNRGAGDKRENWIFKGDPLEANNHRLLEKIQLQRFQEEAPVPGEPEVQDEALVRAVMAIRANTMTYEAASPALTRMLQDLLNHRITPVLPLRGSLGEGDLRILCGIAATMVGVGDAYYNGVRMSAADALHKAGLTPLKPFGADDAALISSDAYAVARAAFAVEEGRRALDWADLTLAIDLQGMNSSVTPLSAPVQAGHPYRWLNWDAKRVMQLLRGSYLFDADPHRVIQDPESLRASSIRQGAAWQSWSELQHTVQIELNSSDHNPAIRVGVSPDDSWELSTPQMMQYYVHGSDADRHLHGYILSNANWDPYPLANQVEAFTIALGNMDVAITQRIYRFENPFFTIVSPRNVLNDAQYREYFGSRIGYAAADVFQDVQGQLNPVPPEGNAIIATVEDLQAQTYLKTVRLQQTVTDTMHLLAMDMNQGCSWMVLRGIQDARRTFGPTSHKACDLLPRGPSARMAFLTTYDPAVLMPDTPPVMEQTP</sequence>
<protein>
    <submittedName>
        <fullName evidence="2">Histidine ammonia-lyase</fullName>
        <ecNumber evidence="2">4.3.1.3</ecNumber>
    </submittedName>
</protein>
<evidence type="ECO:0000313" key="2">
    <source>
        <dbReference type="EMBL" id="KON65830.1"/>
    </source>
</evidence>
<keyword evidence="2" id="KW-0456">Lyase</keyword>
<evidence type="ECO:0000313" key="3">
    <source>
        <dbReference type="Proteomes" id="UP000037566"/>
    </source>
</evidence>
<dbReference type="RefSeq" id="WP_053322842.1">
    <property type="nucleotide sequence ID" value="NZ_LHUQ01000002.1"/>
</dbReference>
<dbReference type="Gene3D" id="1.10.275.10">
    <property type="entry name" value="Fumarase/aspartase (N-terminal domain)"/>
    <property type="match status" value="1"/>
</dbReference>
<dbReference type="GO" id="GO:0004397">
    <property type="term" value="F:histidine ammonia-lyase activity"/>
    <property type="evidence" value="ECO:0007669"/>
    <property type="project" value="UniProtKB-EC"/>
</dbReference>
<dbReference type="SUPFAM" id="SSF48557">
    <property type="entry name" value="L-aspartase-like"/>
    <property type="match status" value="1"/>
</dbReference>
<dbReference type="OrthoDB" id="7285062at2"/>